<name>A0A3G4ZL40_9VIRU</name>
<evidence type="ECO:0000313" key="1">
    <source>
        <dbReference type="EMBL" id="AYV75546.1"/>
    </source>
</evidence>
<accession>A0A3G4ZL40</accession>
<gene>
    <name evidence="1" type="ORF">Terrestrivirus2_54</name>
</gene>
<organism evidence="1">
    <name type="scientific">Terrestrivirus sp</name>
    <dbReference type="NCBI Taxonomy" id="2487775"/>
    <lineage>
        <taxon>Viruses</taxon>
        <taxon>Varidnaviria</taxon>
        <taxon>Bamfordvirae</taxon>
        <taxon>Nucleocytoviricota</taxon>
        <taxon>Megaviricetes</taxon>
        <taxon>Imitervirales</taxon>
        <taxon>Mimiviridae</taxon>
        <taxon>Klosneuvirinae</taxon>
    </lineage>
</organism>
<dbReference type="EMBL" id="MK071980">
    <property type="protein sequence ID" value="AYV75546.1"/>
    <property type="molecule type" value="Genomic_DNA"/>
</dbReference>
<proteinExistence type="predicted"/>
<protein>
    <submittedName>
        <fullName evidence="1">Uncharacterized protein</fullName>
    </submittedName>
</protein>
<reference evidence="1" key="1">
    <citation type="submission" date="2018-10" db="EMBL/GenBank/DDBJ databases">
        <title>Hidden diversity of soil giant viruses.</title>
        <authorList>
            <person name="Schulz F."/>
            <person name="Alteio L."/>
            <person name="Goudeau D."/>
            <person name="Ryan E.M."/>
            <person name="Malmstrom R.R."/>
            <person name="Blanchard J."/>
            <person name="Woyke T."/>
        </authorList>
    </citation>
    <scope>NUCLEOTIDE SEQUENCE</scope>
    <source>
        <strain evidence="1">TEV1</strain>
    </source>
</reference>
<sequence>MNHYTSEAVDLVNSFKKKPIYTLENVSHDGLDDSGPLIYKYTLVVIHANNKQDQEDQKDQKDQNKKIVEYIISTFARVNNTLEGFDTSYKLIHTEQTNSSLIKSIQPVQPINQNGFSGIVIDPINF</sequence>